<dbReference type="EMBL" id="WHVB01000006">
    <property type="protein sequence ID" value="KAF8481544.1"/>
    <property type="molecule type" value="Genomic_DNA"/>
</dbReference>
<dbReference type="AlphaFoldDB" id="A0A9P5MXX4"/>
<protein>
    <submittedName>
        <fullName evidence="1">Uncharacterized protein</fullName>
    </submittedName>
</protein>
<reference evidence="1" key="2">
    <citation type="journal article" date="2020" name="Nat. Commun.">
        <title>Large-scale genome sequencing of mycorrhizal fungi provides insights into the early evolution of symbiotic traits.</title>
        <authorList>
            <person name="Miyauchi S."/>
            <person name="Kiss E."/>
            <person name="Kuo A."/>
            <person name="Drula E."/>
            <person name="Kohler A."/>
            <person name="Sanchez-Garcia M."/>
            <person name="Morin E."/>
            <person name="Andreopoulos B."/>
            <person name="Barry K.W."/>
            <person name="Bonito G."/>
            <person name="Buee M."/>
            <person name="Carver A."/>
            <person name="Chen C."/>
            <person name="Cichocki N."/>
            <person name="Clum A."/>
            <person name="Culley D."/>
            <person name="Crous P.W."/>
            <person name="Fauchery L."/>
            <person name="Girlanda M."/>
            <person name="Hayes R.D."/>
            <person name="Keri Z."/>
            <person name="LaButti K."/>
            <person name="Lipzen A."/>
            <person name="Lombard V."/>
            <person name="Magnuson J."/>
            <person name="Maillard F."/>
            <person name="Murat C."/>
            <person name="Nolan M."/>
            <person name="Ohm R.A."/>
            <person name="Pangilinan J."/>
            <person name="Pereira M.F."/>
            <person name="Perotto S."/>
            <person name="Peter M."/>
            <person name="Pfister S."/>
            <person name="Riley R."/>
            <person name="Sitrit Y."/>
            <person name="Stielow J.B."/>
            <person name="Szollosi G."/>
            <person name="Zifcakova L."/>
            <person name="Stursova M."/>
            <person name="Spatafora J.W."/>
            <person name="Tedersoo L."/>
            <person name="Vaario L.M."/>
            <person name="Yamada A."/>
            <person name="Yan M."/>
            <person name="Wang P."/>
            <person name="Xu J."/>
            <person name="Bruns T."/>
            <person name="Baldrian P."/>
            <person name="Vilgalys R."/>
            <person name="Dunand C."/>
            <person name="Henrissat B."/>
            <person name="Grigoriev I.V."/>
            <person name="Hibbett D."/>
            <person name="Nagy L.G."/>
            <person name="Martin F.M."/>
        </authorList>
    </citation>
    <scope>NUCLEOTIDE SEQUENCE</scope>
    <source>
        <strain evidence="1">Prilba</strain>
    </source>
</reference>
<dbReference type="PANTHER" id="PTHR28630">
    <property type="match status" value="1"/>
</dbReference>
<comment type="caution">
    <text evidence="1">The sequence shown here is derived from an EMBL/GenBank/DDBJ whole genome shotgun (WGS) entry which is preliminary data.</text>
</comment>
<keyword evidence="2" id="KW-1185">Reference proteome</keyword>
<reference evidence="1" key="1">
    <citation type="submission" date="2019-10" db="EMBL/GenBank/DDBJ databases">
        <authorList>
            <consortium name="DOE Joint Genome Institute"/>
            <person name="Kuo A."/>
            <person name="Miyauchi S."/>
            <person name="Kiss E."/>
            <person name="Drula E."/>
            <person name="Kohler A."/>
            <person name="Sanchez-Garcia M."/>
            <person name="Andreopoulos B."/>
            <person name="Barry K.W."/>
            <person name="Bonito G."/>
            <person name="Buee M."/>
            <person name="Carver A."/>
            <person name="Chen C."/>
            <person name="Cichocki N."/>
            <person name="Clum A."/>
            <person name="Culley D."/>
            <person name="Crous P.W."/>
            <person name="Fauchery L."/>
            <person name="Girlanda M."/>
            <person name="Hayes R."/>
            <person name="Keri Z."/>
            <person name="LaButti K."/>
            <person name="Lipzen A."/>
            <person name="Lombard V."/>
            <person name="Magnuson J."/>
            <person name="Maillard F."/>
            <person name="Morin E."/>
            <person name="Murat C."/>
            <person name="Nolan M."/>
            <person name="Ohm R."/>
            <person name="Pangilinan J."/>
            <person name="Pereira M."/>
            <person name="Perotto S."/>
            <person name="Peter M."/>
            <person name="Riley R."/>
            <person name="Sitrit Y."/>
            <person name="Stielow B."/>
            <person name="Szollosi G."/>
            <person name="Zifcakova L."/>
            <person name="Stursova M."/>
            <person name="Spatafora J.W."/>
            <person name="Tedersoo L."/>
            <person name="Vaario L.-M."/>
            <person name="Yamada A."/>
            <person name="Yan M."/>
            <person name="Wang P."/>
            <person name="Xu J."/>
            <person name="Bruns T."/>
            <person name="Baldrian P."/>
            <person name="Vilgalys R."/>
            <person name="Henrissat B."/>
            <person name="Grigoriev I.V."/>
            <person name="Hibbett D."/>
            <person name="Nagy L.G."/>
            <person name="Martin F.M."/>
        </authorList>
    </citation>
    <scope>NUCLEOTIDE SEQUENCE</scope>
    <source>
        <strain evidence="1">Prilba</strain>
    </source>
</reference>
<proteinExistence type="predicted"/>
<evidence type="ECO:0000313" key="1">
    <source>
        <dbReference type="EMBL" id="KAF8481544.1"/>
    </source>
</evidence>
<dbReference type="OrthoDB" id="40334at2759"/>
<evidence type="ECO:0000313" key="2">
    <source>
        <dbReference type="Proteomes" id="UP000759537"/>
    </source>
</evidence>
<organism evidence="1 2">
    <name type="scientific">Russula ochroleuca</name>
    <dbReference type="NCBI Taxonomy" id="152965"/>
    <lineage>
        <taxon>Eukaryota</taxon>
        <taxon>Fungi</taxon>
        <taxon>Dikarya</taxon>
        <taxon>Basidiomycota</taxon>
        <taxon>Agaricomycotina</taxon>
        <taxon>Agaricomycetes</taxon>
        <taxon>Russulales</taxon>
        <taxon>Russulaceae</taxon>
        <taxon>Russula</taxon>
    </lineage>
</organism>
<accession>A0A9P5MXX4</accession>
<gene>
    <name evidence="1" type="ORF">DFH94DRAFT_628877</name>
</gene>
<name>A0A9P5MXX4_9AGAM</name>
<feature type="non-terminal residue" evidence="1">
    <location>
        <position position="1"/>
    </location>
</feature>
<dbReference type="Pfam" id="PF13911">
    <property type="entry name" value="AhpC-TSA_2"/>
    <property type="match status" value="1"/>
</dbReference>
<dbReference type="PANTHER" id="PTHR28630:SF3">
    <property type="entry name" value="PEROXIREDOXIN-LIKE 2C"/>
    <property type="match status" value="1"/>
</dbReference>
<dbReference type="InterPro" id="IPR032801">
    <property type="entry name" value="PXL2A/B/C"/>
</dbReference>
<dbReference type="Proteomes" id="UP000759537">
    <property type="component" value="Unassembled WGS sequence"/>
</dbReference>
<sequence>QYVSQLTTVREDALKEAPAKMALVGCGDWGLIETYKKDTEFKGEIYANPDRKLYDSLGLISNLQTTPKDEEKRSYLKRGFLNNTLWSIWRGPFKNPSHIGKQGNISQLGGDFILGPGMHFHSPDRHTSLSMVVSELMKAAGVAYP</sequence>